<feature type="domain" description="Transposase DDE" evidence="2">
    <location>
        <begin position="356"/>
        <end position="445"/>
    </location>
</feature>
<evidence type="ECO:0000313" key="3">
    <source>
        <dbReference type="EMBL" id="MTS29409.1"/>
    </source>
</evidence>
<gene>
    <name evidence="3" type="ORF">GMD59_19400</name>
</gene>
<evidence type="ECO:0000259" key="1">
    <source>
        <dbReference type="Pfam" id="PF05598"/>
    </source>
</evidence>
<accession>A0A6L6LYS7</accession>
<dbReference type="Pfam" id="PF05598">
    <property type="entry name" value="DUF772"/>
    <property type="match status" value="1"/>
</dbReference>
<dbReference type="PANTHER" id="PTHR33803">
    <property type="entry name" value="IS1478 TRANSPOSASE"/>
    <property type="match status" value="1"/>
</dbReference>
<dbReference type="EMBL" id="WMZU01000086">
    <property type="protein sequence ID" value="MTS29409.1"/>
    <property type="molecule type" value="Genomic_DNA"/>
</dbReference>
<dbReference type="InterPro" id="IPR008490">
    <property type="entry name" value="Transposase_InsH_N"/>
</dbReference>
<dbReference type="NCBIfam" id="NF033578">
    <property type="entry name" value="transpos_IS5_1"/>
    <property type="match status" value="1"/>
</dbReference>
<dbReference type="AlphaFoldDB" id="A0A6L6LYS7"/>
<dbReference type="Pfam" id="PF13586">
    <property type="entry name" value="DDE_Tnp_1_2"/>
    <property type="match status" value="1"/>
</dbReference>
<dbReference type="Proteomes" id="UP000472755">
    <property type="component" value="Unassembled WGS sequence"/>
</dbReference>
<dbReference type="PANTHER" id="PTHR33803:SF3">
    <property type="entry name" value="BLL1974 PROTEIN"/>
    <property type="match status" value="1"/>
</dbReference>
<comment type="caution">
    <text evidence="3">The sequence shown here is derived from an EMBL/GenBank/DDBJ whole genome shotgun (WGS) entry which is preliminary data.</text>
</comment>
<dbReference type="InterPro" id="IPR047710">
    <property type="entry name" value="Transpos_IS5-like"/>
</dbReference>
<proteinExistence type="predicted"/>
<evidence type="ECO:0000259" key="2">
    <source>
        <dbReference type="Pfam" id="PF13586"/>
    </source>
</evidence>
<protein>
    <submittedName>
        <fullName evidence="3">IS5 family transposase</fullName>
    </submittedName>
</protein>
<evidence type="ECO:0000313" key="4">
    <source>
        <dbReference type="Proteomes" id="UP000472755"/>
    </source>
</evidence>
<reference evidence="3 4" key="1">
    <citation type="journal article" date="2019" name="Nat. Med.">
        <title>A library of human gut bacterial isolates paired with longitudinal multiomics data enables mechanistic microbiome research.</title>
        <authorList>
            <person name="Poyet M."/>
            <person name="Groussin M."/>
            <person name="Gibbons S.M."/>
            <person name="Avila-Pacheco J."/>
            <person name="Jiang X."/>
            <person name="Kearney S.M."/>
            <person name="Perrotta A.R."/>
            <person name="Berdy B."/>
            <person name="Zhao S."/>
            <person name="Lieberman T.D."/>
            <person name="Swanson P.K."/>
            <person name="Smith M."/>
            <person name="Roesemann S."/>
            <person name="Alexander J.E."/>
            <person name="Rich S.A."/>
            <person name="Livny J."/>
            <person name="Vlamakis H."/>
            <person name="Clish C."/>
            <person name="Bullock K."/>
            <person name="Deik A."/>
            <person name="Scott J."/>
            <person name="Pierce K.A."/>
            <person name="Xavier R.J."/>
            <person name="Alm E.J."/>
        </authorList>
    </citation>
    <scope>NUCLEOTIDE SEQUENCE [LARGE SCALE GENOMIC DNA]</scope>
    <source>
        <strain evidence="3 4">BIOML-A4</strain>
    </source>
</reference>
<organism evidence="3 4">
    <name type="scientific">Ruthenibacterium lactatiformans</name>
    <dbReference type="NCBI Taxonomy" id="1550024"/>
    <lineage>
        <taxon>Bacteria</taxon>
        <taxon>Bacillati</taxon>
        <taxon>Bacillota</taxon>
        <taxon>Clostridia</taxon>
        <taxon>Eubacteriales</taxon>
        <taxon>Oscillospiraceae</taxon>
        <taxon>Ruthenibacterium</taxon>
    </lineage>
</organism>
<sequence length="472" mass="54860">MEAAMYRYSNGQISLSDFNQPAGMNLKESNRWVKKAQTIPWLDIEKRYAKLFTNRKGNVAKPLRLALGACIIQAEYGFSDEETALQIQENPYFQYFCGNPGYDDSKQPFDPSLMVYFRKRLTPEVLGEINEMILKTVTTSENNDDHNTPTGGGNSGTLIVDATCAPSDIRFPQDVSLLNEARENAEQIIDTLQEQSVEEKPRTYRNKAHKDSLKYMRSRKHNVKKTREAIRKQLQYLRRDLSIVDSMLQSGLKLSQKQQLRLETLRKIYEQQKYMYDNHTHSVPDRIVSVSQPFIRPIVRGKAGKPVEFGAKLDISVSNGWARLEYWSFDAYNEATKLVETIERYRAREGHYPERVLADKIYRNRENLSYCKLHGIRLSGPALGRPRRDEQRDRRQTHFDQNERIEVERQFSFAKRKCNLGKVKTKLAETVGFTLAMSIVVLNLRKIQHTLSRLFGRILHFLLPQQKLVFVQ</sequence>
<name>A0A6L6LYS7_9FIRM</name>
<feature type="domain" description="Transposase InsH N-terminal" evidence="1">
    <location>
        <begin position="27"/>
        <end position="120"/>
    </location>
</feature>
<dbReference type="InterPro" id="IPR025668">
    <property type="entry name" value="Tnp_DDE_dom"/>
</dbReference>